<dbReference type="AlphaFoldDB" id="A0A3S3U399"/>
<feature type="chain" id="PRO_5018634317" description="DUF2059 domain-containing protein" evidence="1">
    <location>
        <begin position="21"/>
        <end position="159"/>
    </location>
</feature>
<gene>
    <name evidence="2" type="ORF">EOE48_23255</name>
</gene>
<dbReference type="RefSeq" id="WP_127733266.1">
    <property type="nucleotide sequence ID" value="NZ_SACP01000030.1"/>
</dbReference>
<reference evidence="2 3" key="1">
    <citation type="submission" date="2019-01" db="EMBL/GenBank/DDBJ databases">
        <authorList>
            <person name="Chen W.-M."/>
        </authorList>
    </citation>
    <scope>NUCLEOTIDE SEQUENCE [LARGE SCALE GENOMIC DNA]</scope>
    <source>
        <strain evidence="2 3">TER-1</strain>
    </source>
</reference>
<evidence type="ECO:0008006" key="4">
    <source>
        <dbReference type="Google" id="ProtNLM"/>
    </source>
</evidence>
<dbReference type="EMBL" id="SACP01000030">
    <property type="protein sequence ID" value="RVU14491.1"/>
    <property type="molecule type" value="Genomic_DNA"/>
</dbReference>
<protein>
    <recommendedName>
        <fullName evidence="4">DUF2059 domain-containing protein</fullName>
    </recommendedName>
</protein>
<organism evidence="2 3">
    <name type="scientific">Methylobacterium oryzihabitans</name>
    <dbReference type="NCBI Taxonomy" id="2499852"/>
    <lineage>
        <taxon>Bacteria</taxon>
        <taxon>Pseudomonadati</taxon>
        <taxon>Pseudomonadota</taxon>
        <taxon>Alphaproteobacteria</taxon>
        <taxon>Hyphomicrobiales</taxon>
        <taxon>Methylobacteriaceae</taxon>
        <taxon>Methylobacterium</taxon>
    </lineage>
</organism>
<keyword evidence="3" id="KW-1185">Reference proteome</keyword>
<accession>A0A3S3U399</accession>
<proteinExistence type="predicted"/>
<dbReference type="OrthoDB" id="8004482at2"/>
<evidence type="ECO:0000313" key="2">
    <source>
        <dbReference type="EMBL" id="RVU14491.1"/>
    </source>
</evidence>
<keyword evidence="1" id="KW-0732">Signal</keyword>
<sequence length="159" mass="17294">MRRTILCLALVLAGLPAARADERVAVARALIEKTVARTLTDGFRQAAAGTLAKLSPELAEQARPEIDRTFVQERANLVDALSKEYAQKFSEDELRHISKIYDDPVYQRFQALNADPNSLVSGITKETVTKLMNLLALTSLTQKPGEASPAAQPPAAPKP</sequence>
<evidence type="ECO:0000256" key="1">
    <source>
        <dbReference type="SAM" id="SignalP"/>
    </source>
</evidence>
<feature type="signal peptide" evidence="1">
    <location>
        <begin position="1"/>
        <end position="20"/>
    </location>
</feature>
<comment type="caution">
    <text evidence="2">The sequence shown here is derived from an EMBL/GenBank/DDBJ whole genome shotgun (WGS) entry which is preliminary data.</text>
</comment>
<name>A0A3S3U399_9HYPH</name>
<dbReference type="Proteomes" id="UP000286997">
    <property type="component" value="Unassembled WGS sequence"/>
</dbReference>
<evidence type="ECO:0000313" key="3">
    <source>
        <dbReference type="Proteomes" id="UP000286997"/>
    </source>
</evidence>